<dbReference type="NCBIfam" id="TIGR00202">
    <property type="entry name" value="csrA"/>
    <property type="match status" value="1"/>
</dbReference>
<protein>
    <recommendedName>
        <fullName evidence="5">Translational regulator CsrA</fullName>
    </recommendedName>
</protein>
<keyword evidence="5" id="KW-1005">Bacterial flagellum biogenesis</keyword>
<comment type="function">
    <text evidence="5">A translational regulator that binds mRNA to regulate translation initiation and/or mRNA stability. Usually binds in the 5'-UTR at or near the Shine-Dalgarno sequence preventing ribosome-binding, thus repressing translation. Its main target seems to be the major flagellin gene, while its function is anatagonized by FliW.</text>
</comment>
<keyword evidence="8" id="KW-1185">Reference proteome</keyword>
<gene>
    <name evidence="5 7" type="primary">csrA</name>
    <name evidence="7" type="ORF">GRF59_23660</name>
</gene>
<dbReference type="InterPro" id="IPR036107">
    <property type="entry name" value="CsrA_sf"/>
</dbReference>
<organism evidence="7 8">
    <name type="scientific">Paenibacillus dendrobii</name>
    <dbReference type="NCBI Taxonomy" id="2691084"/>
    <lineage>
        <taxon>Bacteria</taxon>
        <taxon>Bacillati</taxon>
        <taxon>Bacillota</taxon>
        <taxon>Bacilli</taxon>
        <taxon>Bacillales</taxon>
        <taxon>Paenibacillaceae</taxon>
        <taxon>Paenibacillus</taxon>
    </lineage>
</organism>
<feature type="compositionally biased region" description="Basic and acidic residues" evidence="6">
    <location>
        <begin position="64"/>
        <end position="77"/>
    </location>
</feature>
<dbReference type="GO" id="GO:0005829">
    <property type="term" value="C:cytosol"/>
    <property type="evidence" value="ECO:0007669"/>
    <property type="project" value="TreeGrafter"/>
</dbReference>
<keyword evidence="2 5" id="KW-0678">Repressor</keyword>
<dbReference type="Proteomes" id="UP000460318">
    <property type="component" value="Unassembled WGS sequence"/>
</dbReference>
<reference evidence="7 8" key="1">
    <citation type="submission" date="2019-12" db="EMBL/GenBank/DDBJ databases">
        <title>Paenibacillus sp. nov., an endophytic bacterium isolated from the stem of Dendrobium.</title>
        <authorList>
            <person name="Zhao R."/>
        </authorList>
    </citation>
    <scope>NUCLEOTIDE SEQUENCE [LARGE SCALE GENOMIC DNA]</scope>
    <source>
        <strain evidence="7 8">HJL G12</strain>
    </source>
</reference>
<dbReference type="PANTHER" id="PTHR34984">
    <property type="entry name" value="CARBON STORAGE REGULATOR"/>
    <property type="match status" value="1"/>
</dbReference>
<dbReference type="GO" id="GO:0048027">
    <property type="term" value="F:mRNA 5'-UTR binding"/>
    <property type="evidence" value="ECO:0007669"/>
    <property type="project" value="UniProtKB-UniRule"/>
</dbReference>
<proteinExistence type="inferred from homology"/>
<keyword evidence="4 5" id="KW-0694">RNA-binding</keyword>
<sequence length="77" mass="8741">MLVLTRKKGEALVISENIELTILGIEGDTVKIGVSAPRDIEIYRKEIYLSIQESNSEATSEPQELLRKLSEWKDSHK</sequence>
<dbReference type="RefSeq" id="WP_160500177.1">
    <property type="nucleotide sequence ID" value="NZ_WUBI01000004.1"/>
</dbReference>
<evidence type="ECO:0000256" key="2">
    <source>
        <dbReference type="ARBA" id="ARBA00022491"/>
    </source>
</evidence>
<dbReference type="AlphaFoldDB" id="A0A7X3LKL5"/>
<evidence type="ECO:0000256" key="1">
    <source>
        <dbReference type="ARBA" id="ARBA00022490"/>
    </source>
</evidence>
<dbReference type="NCBIfam" id="NF002469">
    <property type="entry name" value="PRK01712.1"/>
    <property type="match status" value="1"/>
</dbReference>
<evidence type="ECO:0000256" key="6">
    <source>
        <dbReference type="SAM" id="MobiDB-lite"/>
    </source>
</evidence>
<dbReference type="InterPro" id="IPR003751">
    <property type="entry name" value="CsrA"/>
</dbReference>
<evidence type="ECO:0000256" key="5">
    <source>
        <dbReference type="HAMAP-Rule" id="MF_00167"/>
    </source>
</evidence>
<comment type="caution">
    <text evidence="7">The sequence shown here is derived from an EMBL/GenBank/DDBJ whole genome shotgun (WGS) entry which is preliminary data.</text>
</comment>
<dbReference type="GO" id="GO:0045947">
    <property type="term" value="P:negative regulation of translational initiation"/>
    <property type="evidence" value="ECO:0007669"/>
    <property type="project" value="UniProtKB-UniRule"/>
</dbReference>
<dbReference type="Gene3D" id="2.60.40.4380">
    <property type="entry name" value="Translational regulator CsrA"/>
    <property type="match status" value="1"/>
</dbReference>
<dbReference type="HAMAP" id="MF_00167">
    <property type="entry name" value="CsrA"/>
    <property type="match status" value="1"/>
</dbReference>
<dbReference type="GO" id="GO:1902208">
    <property type="term" value="P:regulation of bacterial-type flagellum assembly"/>
    <property type="evidence" value="ECO:0007669"/>
    <property type="project" value="UniProtKB-UniRule"/>
</dbReference>
<dbReference type="FunFam" id="2.60.40.4380:FF:000002">
    <property type="entry name" value="Translational regulator CsrA"/>
    <property type="match status" value="1"/>
</dbReference>
<accession>A0A7X3LKL5</accession>
<keyword evidence="3 5" id="KW-0810">Translation regulation</keyword>
<dbReference type="SUPFAM" id="SSF117130">
    <property type="entry name" value="CsrA-like"/>
    <property type="match status" value="1"/>
</dbReference>
<comment type="subcellular location">
    <subcellularLocation>
        <location evidence="5">Cytoplasm</location>
    </subcellularLocation>
</comment>
<dbReference type="EMBL" id="WUBI01000004">
    <property type="protein sequence ID" value="MWV46609.1"/>
    <property type="molecule type" value="Genomic_DNA"/>
</dbReference>
<evidence type="ECO:0000256" key="3">
    <source>
        <dbReference type="ARBA" id="ARBA00022845"/>
    </source>
</evidence>
<dbReference type="Pfam" id="PF02599">
    <property type="entry name" value="CsrA"/>
    <property type="match status" value="1"/>
</dbReference>
<keyword evidence="1 5" id="KW-0963">Cytoplasm</keyword>
<evidence type="ECO:0000313" key="7">
    <source>
        <dbReference type="EMBL" id="MWV46609.1"/>
    </source>
</evidence>
<dbReference type="PANTHER" id="PTHR34984:SF1">
    <property type="entry name" value="CARBON STORAGE REGULATOR"/>
    <property type="match status" value="1"/>
</dbReference>
<evidence type="ECO:0000256" key="4">
    <source>
        <dbReference type="ARBA" id="ARBA00022884"/>
    </source>
</evidence>
<dbReference type="GO" id="GO:0006402">
    <property type="term" value="P:mRNA catabolic process"/>
    <property type="evidence" value="ECO:0007669"/>
    <property type="project" value="InterPro"/>
</dbReference>
<dbReference type="GO" id="GO:0006109">
    <property type="term" value="P:regulation of carbohydrate metabolic process"/>
    <property type="evidence" value="ECO:0007669"/>
    <property type="project" value="InterPro"/>
</dbReference>
<name>A0A7X3LKL5_9BACL</name>
<comment type="subunit">
    <text evidence="5">Homodimer; the beta-strands of each monomer intercalate to form a hydrophobic core, while the alpha-helices form wings that extend away from the core.</text>
</comment>
<evidence type="ECO:0000313" key="8">
    <source>
        <dbReference type="Proteomes" id="UP000460318"/>
    </source>
</evidence>
<dbReference type="GO" id="GO:0044781">
    <property type="term" value="P:bacterial-type flagellum organization"/>
    <property type="evidence" value="ECO:0007669"/>
    <property type="project" value="UniProtKB-KW"/>
</dbReference>
<comment type="similarity">
    <text evidence="5">Belongs to the CsrA/RsmA family.</text>
</comment>
<feature type="region of interest" description="Disordered" evidence="6">
    <location>
        <begin position="54"/>
        <end position="77"/>
    </location>
</feature>